<keyword evidence="2" id="KW-1185">Reference proteome</keyword>
<organism evidence="1 2">
    <name type="scientific">Spirilliplanes yamanashiensis</name>
    <dbReference type="NCBI Taxonomy" id="42233"/>
    <lineage>
        <taxon>Bacteria</taxon>
        <taxon>Bacillati</taxon>
        <taxon>Actinomycetota</taxon>
        <taxon>Actinomycetes</taxon>
        <taxon>Micromonosporales</taxon>
        <taxon>Micromonosporaceae</taxon>
        <taxon>Spirilliplanes</taxon>
    </lineage>
</organism>
<dbReference type="Proteomes" id="UP000652013">
    <property type="component" value="Unassembled WGS sequence"/>
</dbReference>
<protein>
    <submittedName>
        <fullName evidence="1">Uncharacterized protein</fullName>
    </submittedName>
</protein>
<evidence type="ECO:0000313" key="2">
    <source>
        <dbReference type="Proteomes" id="UP000652013"/>
    </source>
</evidence>
<accession>A0A8J3YDP7</accession>
<dbReference type="EMBL" id="BOOY01000036">
    <property type="protein sequence ID" value="GIJ05798.1"/>
    <property type="molecule type" value="Genomic_DNA"/>
</dbReference>
<sequence length="74" mass="8285">MSTNSEHIPDPTVVTWLREGLIWEGEEPAATLYAEYLSWVTGRPVSRERFIADLAYLGVRDVTPPGGTPTLLRE</sequence>
<gene>
    <name evidence="1" type="ORF">Sya03_51500</name>
</gene>
<comment type="caution">
    <text evidence="1">The sequence shown here is derived from an EMBL/GenBank/DDBJ whole genome shotgun (WGS) entry which is preliminary data.</text>
</comment>
<dbReference type="RefSeq" id="WP_203940987.1">
    <property type="nucleotide sequence ID" value="NZ_BAAAGJ010000003.1"/>
</dbReference>
<evidence type="ECO:0000313" key="1">
    <source>
        <dbReference type="EMBL" id="GIJ05798.1"/>
    </source>
</evidence>
<proteinExistence type="predicted"/>
<dbReference type="AlphaFoldDB" id="A0A8J3YDP7"/>
<reference evidence="1" key="1">
    <citation type="submission" date="2021-01" db="EMBL/GenBank/DDBJ databases">
        <title>Whole genome shotgun sequence of Spirilliplanes yamanashiensis NBRC 15828.</title>
        <authorList>
            <person name="Komaki H."/>
            <person name="Tamura T."/>
        </authorList>
    </citation>
    <scope>NUCLEOTIDE SEQUENCE</scope>
    <source>
        <strain evidence="1">NBRC 15828</strain>
    </source>
</reference>
<name>A0A8J3YDP7_9ACTN</name>